<gene>
    <name evidence="2" type="ORF">NDU88_001868</name>
</gene>
<keyword evidence="3" id="KW-1185">Reference proteome</keyword>
<sequence>MSSTCGGAAAIRRLVRQLVKDCQGDFRSEDQTSAASGRRCQHSVTDQGCGTGKGHGRKAVIALAASALSSHDGLAGCALSLMGAIANLSTSVSINILRYDFHQGAAAAPVCKRTPSPQPDWKGAHMRLKEYISHKRQQERNIVLGYKSIEGKP</sequence>
<evidence type="ECO:0000313" key="2">
    <source>
        <dbReference type="EMBL" id="KAJ1096737.1"/>
    </source>
</evidence>
<proteinExistence type="predicted"/>
<name>A0AAV7M2D4_PLEWA</name>
<dbReference type="EMBL" id="JANPWB010000014">
    <property type="protein sequence ID" value="KAJ1096737.1"/>
    <property type="molecule type" value="Genomic_DNA"/>
</dbReference>
<organism evidence="2 3">
    <name type="scientific">Pleurodeles waltl</name>
    <name type="common">Iberian ribbed newt</name>
    <dbReference type="NCBI Taxonomy" id="8319"/>
    <lineage>
        <taxon>Eukaryota</taxon>
        <taxon>Metazoa</taxon>
        <taxon>Chordata</taxon>
        <taxon>Craniata</taxon>
        <taxon>Vertebrata</taxon>
        <taxon>Euteleostomi</taxon>
        <taxon>Amphibia</taxon>
        <taxon>Batrachia</taxon>
        <taxon>Caudata</taxon>
        <taxon>Salamandroidea</taxon>
        <taxon>Salamandridae</taxon>
        <taxon>Pleurodelinae</taxon>
        <taxon>Pleurodeles</taxon>
    </lineage>
</organism>
<feature type="region of interest" description="Disordered" evidence="1">
    <location>
        <begin position="33"/>
        <end position="53"/>
    </location>
</feature>
<evidence type="ECO:0000256" key="1">
    <source>
        <dbReference type="SAM" id="MobiDB-lite"/>
    </source>
</evidence>
<accession>A0AAV7M2D4</accession>
<reference evidence="2" key="1">
    <citation type="journal article" date="2022" name="bioRxiv">
        <title>Sequencing and chromosome-scale assembly of the giantPleurodeles waltlgenome.</title>
        <authorList>
            <person name="Brown T."/>
            <person name="Elewa A."/>
            <person name="Iarovenko S."/>
            <person name="Subramanian E."/>
            <person name="Araus A.J."/>
            <person name="Petzold A."/>
            <person name="Susuki M."/>
            <person name="Suzuki K.-i.T."/>
            <person name="Hayashi T."/>
            <person name="Toyoda A."/>
            <person name="Oliveira C."/>
            <person name="Osipova E."/>
            <person name="Leigh N.D."/>
            <person name="Simon A."/>
            <person name="Yun M.H."/>
        </authorList>
    </citation>
    <scope>NUCLEOTIDE SEQUENCE</scope>
    <source>
        <strain evidence="2">20211129_DDA</strain>
        <tissue evidence="2">Liver</tissue>
    </source>
</reference>
<comment type="caution">
    <text evidence="2">The sequence shown here is derived from an EMBL/GenBank/DDBJ whole genome shotgun (WGS) entry which is preliminary data.</text>
</comment>
<dbReference type="AlphaFoldDB" id="A0AAV7M2D4"/>
<dbReference type="Proteomes" id="UP001066276">
    <property type="component" value="Chromosome 10"/>
</dbReference>
<evidence type="ECO:0000313" key="3">
    <source>
        <dbReference type="Proteomes" id="UP001066276"/>
    </source>
</evidence>
<protein>
    <submittedName>
        <fullName evidence="2">Uncharacterized protein</fullName>
    </submittedName>
</protein>